<dbReference type="NCBIfam" id="TIGR00797">
    <property type="entry name" value="matE"/>
    <property type="match status" value="1"/>
</dbReference>
<dbReference type="AlphaFoldDB" id="A0AAE3JDG0"/>
<feature type="transmembrane region" description="Helical" evidence="10">
    <location>
        <begin position="425"/>
        <end position="447"/>
    </location>
</feature>
<comment type="similarity">
    <text evidence="2">Belongs to the multi antimicrobial extrusion (MATE) (TC 2.A.66.1) family. MepA subfamily.</text>
</comment>
<comment type="subcellular location">
    <subcellularLocation>
        <location evidence="1">Cell membrane</location>
        <topology evidence="1">Multi-pass membrane protein</topology>
    </subcellularLocation>
</comment>
<feature type="transmembrane region" description="Helical" evidence="10">
    <location>
        <begin position="145"/>
        <end position="166"/>
    </location>
</feature>
<dbReference type="CDD" id="cd13143">
    <property type="entry name" value="MATE_MepA_like"/>
    <property type="match status" value="1"/>
</dbReference>
<dbReference type="InterPro" id="IPR045070">
    <property type="entry name" value="MATE_MepA-like"/>
</dbReference>
<evidence type="ECO:0000256" key="8">
    <source>
        <dbReference type="ARBA" id="ARBA00023136"/>
    </source>
</evidence>
<feature type="transmembrane region" description="Helical" evidence="10">
    <location>
        <begin position="54"/>
        <end position="81"/>
    </location>
</feature>
<dbReference type="EMBL" id="JAJEQN010000020">
    <property type="protein sequence ID" value="MCC2221742.1"/>
    <property type="molecule type" value="Genomic_DNA"/>
</dbReference>
<gene>
    <name evidence="11" type="ORF">LKD48_08870</name>
</gene>
<feature type="transmembrane region" description="Helical" evidence="10">
    <location>
        <begin position="243"/>
        <end position="266"/>
    </location>
</feature>
<feature type="transmembrane region" description="Helical" evidence="10">
    <location>
        <begin position="21"/>
        <end position="42"/>
    </location>
</feature>
<keyword evidence="12" id="KW-1185">Reference proteome</keyword>
<feature type="transmembrane region" description="Helical" evidence="10">
    <location>
        <begin position="325"/>
        <end position="346"/>
    </location>
</feature>
<sequence>MEEKTKPQARTRDLGKGSIPKLLAQLAIPVVVAQIVNLLYNIVDRIYIGHIPGIGAAALTGVGLFAPILMLINAFAMLSGSGGAPRAAIFMGKKDNETAEKIMANCFSLILIFAVGLTILFSIFAPKLLILFGASDATLPYAVEYARIYIFGSIFVLIVLGMNLFITTQGFSKISMMTTLIGAVINVILDPIFIFVFDMGVRGAAIATVLSQAVGAIWVLRFLTGEKTILKLKLSNMKLDPKVFGPCLALGISSFVMISTESLLSISFTSSLARYGGDVAVGAMTIITSVNQLITMPLQGICQGGQPIISYNFGAGNKDRVKKAFFTQFFVCAAFTIAGWLVMMIVPQLFAGLFTSDTNLVDYTSWALHIYMAGIFSIGFQVSCQQSFMALGQAKVSLLLACLRKIVLLIPLIFILPCFLADKVFAVFLAEPISDILAATVTTITFLTRFDKILEVGVQVKKGD</sequence>
<evidence type="ECO:0000256" key="1">
    <source>
        <dbReference type="ARBA" id="ARBA00004651"/>
    </source>
</evidence>
<evidence type="ECO:0000256" key="3">
    <source>
        <dbReference type="ARBA" id="ARBA00022106"/>
    </source>
</evidence>
<name>A0AAE3JDG0_9FIRM</name>
<evidence type="ECO:0000313" key="11">
    <source>
        <dbReference type="EMBL" id="MCC2221742.1"/>
    </source>
</evidence>
<proteinExistence type="inferred from homology"/>
<dbReference type="InterPro" id="IPR048279">
    <property type="entry name" value="MdtK-like"/>
</dbReference>
<evidence type="ECO:0000313" key="12">
    <source>
        <dbReference type="Proteomes" id="UP001198200"/>
    </source>
</evidence>
<organism evidence="11 12">
    <name type="scientific">Anthropogastromicrobium aceti</name>
    <dbReference type="NCBI Taxonomy" id="2981768"/>
    <lineage>
        <taxon>Bacteria</taxon>
        <taxon>Bacillati</taxon>
        <taxon>Bacillota</taxon>
        <taxon>Clostridia</taxon>
        <taxon>Lachnospirales</taxon>
        <taxon>Lachnospiraceae</taxon>
        <taxon>Anthropogastromicrobium</taxon>
    </lineage>
</organism>
<dbReference type="GO" id="GO:0046677">
    <property type="term" value="P:response to antibiotic"/>
    <property type="evidence" value="ECO:0007669"/>
    <property type="project" value="UniProtKB-KW"/>
</dbReference>
<feature type="transmembrane region" description="Helical" evidence="10">
    <location>
        <begin position="396"/>
        <end position="419"/>
    </location>
</feature>
<evidence type="ECO:0000256" key="10">
    <source>
        <dbReference type="SAM" id="Phobius"/>
    </source>
</evidence>
<keyword evidence="5" id="KW-1003">Cell membrane</keyword>
<feature type="transmembrane region" description="Helical" evidence="10">
    <location>
        <begin position="366"/>
        <end position="384"/>
    </location>
</feature>
<dbReference type="Proteomes" id="UP001198200">
    <property type="component" value="Unassembled WGS sequence"/>
</dbReference>
<keyword evidence="9" id="KW-0046">Antibiotic resistance</keyword>
<dbReference type="GO" id="GO:0005886">
    <property type="term" value="C:plasma membrane"/>
    <property type="evidence" value="ECO:0007669"/>
    <property type="project" value="UniProtKB-SubCell"/>
</dbReference>
<protein>
    <recommendedName>
        <fullName evidence="3">Multidrug export protein MepA</fullName>
    </recommendedName>
</protein>
<dbReference type="PIRSF" id="PIRSF006603">
    <property type="entry name" value="DinF"/>
    <property type="match status" value="1"/>
</dbReference>
<comment type="caution">
    <text evidence="11">The sequence shown here is derived from an EMBL/GenBank/DDBJ whole genome shotgun (WGS) entry which is preliminary data.</text>
</comment>
<dbReference type="GO" id="GO:0015297">
    <property type="term" value="F:antiporter activity"/>
    <property type="evidence" value="ECO:0007669"/>
    <property type="project" value="InterPro"/>
</dbReference>
<dbReference type="InterPro" id="IPR002528">
    <property type="entry name" value="MATE_fam"/>
</dbReference>
<evidence type="ECO:0000256" key="2">
    <source>
        <dbReference type="ARBA" id="ARBA00008417"/>
    </source>
</evidence>
<keyword evidence="8 10" id="KW-0472">Membrane</keyword>
<dbReference type="InterPro" id="IPR051327">
    <property type="entry name" value="MATE_MepA_subfamily"/>
</dbReference>
<feature type="transmembrane region" description="Helical" evidence="10">
    <location>
        <begin position="102"/>
        <end position="125"/>
    </location>
</feature>
<evidence type="ECO:0000256" key="5">
    <source>
        <dbReference type="ARBA" id="ARBA00022475"/>
    </source>
</evidence>
<dbReference type="RefSeq" id="WP_308731807.1">
    <property type="nucleotide sequence ID" value="NZ_JAJEQN010000020.1"/>
</dbReference>
<evidence type="ECO:0000256" key="4">
    <source>
        <dbReference type="ARBA" id="ARBA00022448"/>
    </source>
</evidence>
<dbReference type="PANTHER" id="PTHR43823:SF3">
    <property type="entry name" value="MULTIDRUG EXPORT PROTEIN MEPA"/>
    <property type="match status" value="1"/>
</dbReference>
<evidence type="ECO:0000256" key="9">
    <source>
        <dbReference type="ARBA" id="ARBA00023251"/>
    </source>
</evidence>
<dbReference type="Pfam" id="PF01554">
    <property type="entry name" value="MatE"/>
    <property type="match status" value="2"/>
</dbReference>
<accession>A0AAE3JDG0</accession>
<keyword evidence="4" id="KW-0813">Transport</keyword>
<feature type="transmembrane region" description="Helical" evidence="10">
    <location>
        <begin position="203"/>
        <end position="223"/>
    </location>
</feature>
<keyword evidence="6 10" id="KW-0812">Transmembrane</keyword>
<feature type="transmembrane region" description="Helical" evidence="10">
    <location>
        <begin position="178"/>
        <end position="197"/>
    </location>
</feature>
<evidence type="ECO:0000256" key="7">
    <source>
        <dbReference type="ARBA" id="ARBA00022989"/>
    </source>
</evidence>
<dbReference type="GO" id="GO:0042910">
    <property type="term" value="F:xenobiotic transmembrane transporter activity"/>
    <property type="evidence" value="ECO:0007669"/>
    <property type="project" value="InterPro"/>
</dbReference>
<evidence type="ECO:0000256" key="6">
    <source>
        <dbReference type="ARBA" id="ARBA00022692"/>
    </source>
</evidence>
<keyword evidence="7 10" id="KW-1133">Transmembrane helix</keyword>
<dbReference type="PANTHER" id="PTHR43823">
    <property type="entry name" value="SPORULATION PROTEIN YKVU"/>
    <property type="match status" value="1"/>
</dbReference>
<reference evidence="11 12" key="1">
    <citation type="submission" date="2021-10" db="EMBL/GenBank/DDBJ databases">
        <title>Anaerobic single-cell dispensing facilitates the cultivation of human gut bacteria.</title>
        <authorList>
            <person name="Afrizal A."/>
        </authorList>
    </citation>
    <scope>NUCLEOTIDE SEQUENCE [LARGE SCALE GENOMIC DNA]</scope>
    <source>
        <strain evidence="11 12">CLA-AA-H224</strain>
    </source>
</reference>